<gene>
    <name evidence="1" type="ORF">L1987_38113</name>
</gene>
<dbReference type="EMBL" id="CM042029">
    <property type="protein sequence ID" value="KAI3795458.1"/>
    <property type="molecule type" value="Genomic_DNA"/>
</dbReference>
<reference evidence="1 2" key="2">
    <citation type="journal article" date="2022" name="Mol. Ecol. Resour.">
        <title>The genomes of chicory, endive, great burdock and yacon provide insights into Asteraceae paleo-polyploidization history and plant inulin production.</title>
        <authorList>
            <person name="Fan W."/>
            <person name="Wang S."/>
            <person name="Wang H."/>
            <person name="Wang A."/>
            <person name="Jiang F."/>
            <person name="Liu H."/>
            <person name="Zhao H."/>
            <person name="Xu D."/>
            <person name="Zhang Y."/>
        </authorList>
    </citation>
    <scope>NUCLEOTIDE SEQUENCE [LARGE SCALE GENOMIC DNA]</scope>
    <source>
        <strain evidence="2">cv. Yunnan</strain>
        <tissue evidence="1">Leaves</tissue>
    </source>
</reference>
<dbReference type="Proteomes" id="UP001056120">
    <property type="component" value="Linkage Group LG12"/>
</dbReference>
<accession>A0ACB9HHR5</accession>
<reference evidence="2" key="1">
    <citation type="journal article" date="2022" name="Mol. Ecol. Resour.">
        <title>The genomes of chicory, endive, great burdock and yacon provide insights into Asteraceae palaeo-polyploidization history and plant inulin production.</title>
        <authorList>
            <person name="Fan W."/>
            <person name="Wang S."/>
            <person name="Wang H."/>
            <person name="Wang A."/>
            <person name="Jiang F."/>
            <person name="Liu H."/>
            <person name="Zhao H."/>
            <person name="Xu D."/>
            <person name="Zhang Y."/>
        </authorList>
    </citation>
    <scope>NUCLEOTIDE SEQUENCE [LARGE SCALE GENOMIC DNA]</scope>
    <source>
        <strain evidence="2">cv. Yunnan</strain>
    </source>
</reference>
<evidence type="ECO:0000313" key="1">
    <source>
        <dbReference type="EMBL" id="KAI3795458.1"/>
    </source>
</evidence>
<sequence length="85" mass="9539">MANPESNVSSNHMEIINDVRLFQAVDFSSLYEVNDTLKYDNDVLKCNLHDIYDVDEAVGFSATKTRPPSMAGVKEDGKFKLLTPK</sequence>
<comment type="caution">
    <text evidence="1">The sequence shown here is derived from an EMBL/GenBank/DDBJ whole genome shotgun (WGS) entry which is preliminary data.</text>
</comment>
<evidence type="ECO:0000313" key="2">
    <source>
        <dbReference type="Proteomes" id="UP001056120"/>
    </source>
</evidence>
<proteinExistence type="predicted"/>
<protein>
    <submittedName>
        <fullName evidence="1">Uncharacterized protein</fullName>
    </submittedName>
</protein>
<keyword evidence="2" id="KW-1185">Reference proteome</keyword>
<name>A0ACB9HHR5_9ASTR</name>
<organism evidence="1 2">
    <name type="scientific">Smallanthus sonchifolius</name>
    <dbReference type="NCBI Taxonomy" id="185202"/>
    <lineage>
        <taxon>Eukaryota</taxon>
        <taxon>Viridiplantae</taxon>
        <taxon>Streptophyta</taxon>
        <taxon>Embryophyta</taxon>
        <taxon>Tracheophyta</taxon>
        <taxon>Spermatophyta</taxon>
        <taxon>Magnoliopsida</taxon>
        <taxon>eudicotyledons</taxon>
        <taxon>Gunneridae</taxon>
        <taxon>Pentapetalae</taxon>
        <taxon>asterids</taxon>
        <taxon>campanulids</taxon>
        <taxon>Asterales</taxon>
        <taxon>Asteraceae</taxon>
        <taxon>Asteroideae</taxon>
        <taxon>Heliantheae alliance</taxon>
        <taxon>Millerieae</taxon>
        <taxon>Smallanthus</taxon>
    </lineage>
</organism>